<evidence type="ECO:0000313" key="1">
    <source>
        <dbReference type="Proteomes" id="UP000887565"/>
    </source>
</evidence>
<accession>A0A915IL01</accession>
<organism evidence="1 2">
    <name type="scientific">Romanomermis culicivorax</name>
    <name type="common">Nematode worm</name>
    <dbReference type="NCBI Taxonomy" id="13658"/>
    <lineage>
        <taxon>Eukaryota</taxon>
        <taxon>Metazoa</taxon>
        <taxon>Ecdysozoa</taxon>
        <taxon>Nematoda</taxon>
        <taxon>Enoplea</taxon>
        <taxon>Dorylaimia</taxon>
        <taxon>Mermithida</taxon>
        <taxon>Mermithoidea</taxon>
        <taxon>Mermithidae</taxon>
        <taxon>Romanomermis</taxon>
    </lineage>
</organism>
<dbReference type="Proteomes" id="UP000887565">
    <property type="component" value="Unplaced"/>
</dbReference>
<proteinExistence type="predicted"/>
<keyword evidence="1" id="KW-1185">Reference proteome</keyword>
<evidence type="ECO:0000313" key="2">
    <source>
        <dbReference type="WBParaSite" id="nRc.2.0.1.t14857-RA"/>
    </source>
</evidence>
<dbReference type="AlphaFoldDB" id="A0A915IL01"/>
<name>A0A915IL01_ROMCU</name>
<reference evidence="2" key="1">
    <citation type="submission" date="2022-11" db="UniProtKB">
        <authorList>
            <consortium name="WormBaseParasite"/>
        </authorList>
    </citation>
    <scope>IDENTIFICATION</scope>
</reference>
<sequence length="87" mass="9575">MGVFGIPISKEQMAHHLDQWTAAICKLFSAKFISSFQLSNVVLIDDVSSPSVASFRIFGHTPGSYLLTTPGTFNLLRNYSIPPLMTN</sequence>
<protein>
    <submittedName>
        <fullName evidence="2">Uncharacterized protein</fullName>
    </submittedName>
</protein>
<dbReference type="WBParaSite" id="nRc.2.0.1.t14857-RA">
    <property type="protein sequence ID" value="nRc.2.0.1.t14857-RA"/>
    <property type="gene ID" value="nRc.2.0.1.g14857"/>
</dbReference>